<evidence type="ECO:0000259" key="6">
    <source>
        <dbReference type="Pfam" id="PF03968"/>
    </source>
</evidence>
<evidence type="ECO:0000256" key="4">
    <source>
        <dbReference type="HAMAP-Rule" id="MF_01411"/>
    </source>
</evidence>
<protein>
    <recommendedName>
        <fullName evidence="4">LPS-assembly protein LptD</fullName>
    </recommendedName>
</protein>
<evidence type="ECO:0000256" key="3">
    <source>
        <dbReference type="ARBA" id="ARBA00023237"/>
    </source>
</evidence>
<keyword evidence="1 4" id="KW-0732">Signal</keyword>
<dbReference type="PANTHER" id="PTHR30189:SF1">
    <property type="entry name" value="LPS-ASSEMBLY PROTEIN LPTD"/>
    <property type="match status" value="1"/>
</dbReference>
<feature type="domain" description="LptD C-terminal" evidence="7">
    <location>
        <begin position="337"/>
        <end position="707"/>
    </location>
</feature>
<comment type="subcellular location">
    <subcellularLocation>
        <location evidence="4">Cell outer membrane</location>
    </subcellularLocation>
</comment>
<evidence type="ECO:0000256" key="2">
    <source>
        <dbReference type="ARBA" id="ARBA00023136"/>
    </source>
</evidence>
<dbReference type="Proteomes" id="UP000536534">
    <property type="component" value="Unassembled WGS sequence"/>
</dbReference>
<dbReference type="HAMAP" id="MF_01411">
    <property type="entry name" value="LPS_assembly_LptD"/>
    <property type="match status" value="1"/>
</dbReference>
<feature type="domain" description="LPS-assembly protein LptD central" evidence="8">
    <location>
        <begin position="239"/>
        <end position="321"/>
    </location>
</feature>
<dbReference type="GO" id="GO:0015920">
    <property type="term" value="P:lipopolysaccharide transport"/>
    <property type="evidence" value="ECO:0007669"/>
    <property type="project" value="InterPro"/>
</dbReference>
<dbReference type="GO" id="GO:0009279">
    <property type="term" value="C:cell outer membrane"/>
    <property type="evidence" value="ECO:0007669"/>
    <property type="project" value="UniProtKB-SubCell"/>
</dbReference>
<evidence type="ECO:0000259" key="8">
    <source>
        <dbReference type="Pfam" id="PF19838"/>
    </source>
</evidence>
<organism evidence="9 10">
    <name type="scientific">Thauera phenolivorans</name>
    <dbReference type="NCBI Taxonomy" id="1792543"/>
    <lineage>
        <taxon>Bacteria</taxon>
        <taxon>Pseudomonadati</taxon>
        <taxon>Pseudomonadota</taxon>
        <taxon>Betaproteobacteria</taxon>
        <taxon>Rhodocyclales</taxon>
        <taxon>Zoogloeaceae</taxon>
        <taxon>Thauera</taxon>
    </lineage>
</organism>
<dbReference type="Gene3D" id="2.60.450.10">
    <property type="entry name" value="Lipopolysaccharide (LPS) transport protein A like domain"/>
    <property type="match status" value="1"/>
</dbReference>
<comment type="caution">
    <text evidence="4">Lacks conserved residue(s) required for the propagation of feature annotation.</text>
</comment>
<feature type="signal peptide" evidence="4">
    <location>
        <begin position="1"/>
        <end position="17"/>
    </location>
</feature>
<dbReference type="Pfam" id="PF19838">
    <property type="entry name" value="LptD_2"/>
    <property type="match status" value="1"/>
</dbReference>
<evidence type="ECO:0000256" key="5">
    <source>
        <dbReference type="SAM" id="MobiDB-lite"/>
    </source>
</evidence>
<dbReference type="InterPro" id="IPR005653">
    <property type="entry name" value="OstA-like_N"/>
</dbReference>
<feature type="region of interest" description="Disordered" evidence="5">
    <location>
        <begin position="36"/>
        <end position="60"/>
    </location>
</feature>
<dbReference type="AlphaFoldDB" id="A0A7X7R870"/>
<evidence type="ECO:0000259" key="7">
    <source>
        <dbReference type="Pfam" id="PF04453"/>
    </source>
</evidence>
<dbReference type="InterPro" id="IPR007543">
    <property type="entry name" value="LptD_C"/>
</dbReference>
<feature type="chain" id="PRO_5031665043" description="LPS-assembly protein LptD" evidence="4">
    <location>
        <begin position="18"/>
        <end position="798"/>
    </location>
</feature>
<proteinExistence type="inferred from homology"/>
<dbReference type="InterPro" id="IPR050218">
    <property type="entry name" value="LptD"/>
</dbReference>
<dbReference type="InterPro" id="IPR020889">
    <property type="entry name" value="LipoPS_assembly_LptD"/>
</dbReference>
<keyword evidence="3 4" id="KW-0998">Cell outer membrane</keyword>
<gene>
    <name evidence="4 9" type="primary">lptD</name>
    <name evidence="9" type="ORF">GX576_10975</name>
</gene>
<dbReference type="InterPro" id="IPR045659">
    <property type="entry name" value="LptD_2"/>
</dbReference>
<accession>A0A7X7R870</accession>
<dbReference type="EMBL" id="JAAYYV010000293">
    <property type="protein sequence ID" value="NLF54895.1"/>
    <property type="molecule type" value="Genomic_DNA"/>
</dbReference>
<evidence type="ECO:0000256" key="1">
    <source>
        <dbReference type="ARBA" id="ARBA00022729"/>
    </source>
</evidence>
<comment type="subunit">
    <text evidence="4">Component of the lipopolysaccharide transport and assembly complex. Interacts with LptE and LptA.</text>
</comment>
<dbReference type="GO" id="GO:1990351">
    <property type="term" value="C:transporter complex"/>
    <property type="evidence" value="ECO:0007669"/>
    <property type="project" value="TreeGrafter"/>
</dbReference>
<dbReference type="Pfam" id="PF03968">
    <property type="entry name" value="LptD_N"/>
    <property type="match status" value="1"/>
</dbReference>
<dbReference type="PANTHER" id="PTHR30189">
    <property type="entry name" value="LPS-ASSEMBLY PROTEIN"/>
    <property type="match status" value="1"/>
</dbReference>
<sequence precursor="true">MRVLPWLLCWISGSAFGAGLAPLVVSPDLVRDAPARPAVPSPAVSTPAPQPVGASPAPAASPVAETVVEAPPAAEAVSEPAAPLALGATDVRAERISGTRGIGLFAEGEADVRRDDLRLQADRVSYDELTDEAVAEGNVRLQKGGDRITGPRLNLFVGDQVGTFESPRYSINRPKAEGGVTAAGSGEADALLLEGENQYRLKNGTWTTCEPTDPDWYIKARDLQLDYDREVGTARGGSIVFMDTPLFWMPWIEFPLLAQRQSGLLPPTFGSSNKTGIDFAQPYYWNIAPNYDATITPRFMGRRGLQIGGEFRYLGETYQGQARAEWLPEDRVTGEARSFGSLQHRQRITPRLSGALDFNAVSDDAYFEDLSSRIAIASQSHLLRQGQLVYSGGWWSASALMQSYQTLNPDPDDYVAPPYRRLPQLKLNALRADLPFGGLFKLDSEYVSFKHTENNRVEGERITAYPQLSLPLQGAAYFLTPKVGVHHTSYDLDRPVDSPALRNSISRTLPIASLDGGLIFEREAQFFGGDYLQTLEPRLYYLYVPYRRQDDIPLFDTSRFDFGFAQIFAENLYSGGDRIADANQLTAAVTSRLIEPETGAERMRVIVGQRYYFRDQEVTAGETARTDSRADLLGGFSGRISRHTSLEALAQYDADEGQTQRYNATLRYQPDYAKTLNLSYRYSRPGYVGSGLRDIDVSGQWPLGGRWYGVGRVTRSVLEDRTTEALAGLEYDGGCWVFRVAMHRFAVERDDVTKAVYVQLELNDLAGIGSNPLNLIRRSVPGYGMINASSADRVFGAD</sequence>
<evidence type="ECO:0000313" key="10">
    <source>
        <dbReference type="Proteomes" id="UP000536534"/>
    </source>
</evidence>
<reference evidence="9 10" key="1">
    <citation type="journal article" date="2020" name="Biotechnol. Biofuels">
        <title>New insights from the biogas microbiome by comprehensive genome-resolved metagenomics of nearly 1600 species originating from multiple anaerobic digesters.</title>
        <authorList>
            <person name="Campanaro S."/>
            <person name="Treu L."/>
            <person name="Rodriguez-R L.M."/>
            <person name="Kovalovszki A."/>
            <person name="Ziels R.M."/>
            <person name="Maus I."/>
            <person name="Zhu X."/>
            <person name="Kougias P.G."/>
            <person name="Basile A."/>
            <person name="Luo G."/>
            <person name="Schluter A."/>
            <person name="Konstantinidis K.T."/>
            <person name="Angelidaki I."/>
        </authorList>
    </citation>
    <scope>NUCLEOTIDE SEQUENCE [LARGE SCALE GENOMIC DNA]</scope>
    <source>
        <strain evidence="9">AS06rmzACSIP_256</strain>
    </source>
</reference>
<comment type="function">
    <text evidence="4">Together with LptE, is involved in the assembly of lipopolysaccharide (LPS) at the surface of the outer membrane.</text>
</comment>
<comment type="similarity">
    <text evidence="4">Belongs to the LptD family.</text>
</comment>
<dbReference type="Pfam" id="PF04453">
    <property type="entry name" value="LptD"/>
    <property type="match status" value="1"/>
</dbReference>
<comment type="caution">
    <text evidence="9">The sequence shown here is derived from an EMBL/GenBank/DDBJ whole genome shotgun (WGS) entry which is preliminary data.</text>
</comment>
<name>A0A7X7R870_9RHOO</name>
<feature type="domain" description="Organic solvent tolerance-like N-terminal" evidence="6">
    <location>
        <begin position="120"/>
        <end position="229"/>
    </location>
</feature>
<evidence type="ECO:0000313" key="9">
    <source>
        <dbReference type="EMBL" id="NLF54895.1"/>
    </source>
</evidence>
<keyword evidence="2 4" id="KW-0472">Membrane</keyword>
<dbReference type="GO" id="GO:0043165">
    <property type="term" value="P:Gram-negative-bacterium-type cell outer membrane assembly"/>
    <property type="evidence" value="ECO:0007669"/>
    <property type="project" value="UniProtKB-UniRule"/>
</dbReference>